<protein>
    <submittedName>
        <fullName evidence="4">Uncharacterized protein LOC108835172</fullName>
    </submittedName>
</protein>
<dbReference type="AlphaFoldDB" id="A0A6J0LUS4"/>
<dbReference type="OrthoDB" id="1111462at2759"/>
<dbReference type="KEGG" id="rsz:108835172"/>
<feature type="domain" description="Transposase MuDR plant" evidence="1">
    <location>
        <begin position="11"/>
        <end position="75"/>
    </location>
</feature>
<reference evidence="3" key="1">
    <citation type="journal article" date="2019" name="Database">
        <title>The radish genome database (RadishGD): an integrated information resource for radish genomics.</title>
        <authorList>
            <person name="Yu H.J."/>
            <person name="Baek S."/>
            <person name="Lee Y.J."/>
            <person name="Cho A."/>
            <person name="Mun J.H."/>
        </authorList>
    </citation>
    <scope>NUCLEOTIDE SEQUENCE [LARGE SCALE GENOMIC DNA]</scope>
    <source>
        <strain evidence="3">cv. WK10039</strain>
    </source>
</reference>
<accession>A0A6J0LUS4</accession>
<dbReference type="PANTHER" id="PTHR31973:SF113">
    <property type="entry name" value="PROTEIN FAR1-RELATED SEQUENCE 5-LIKE"/>
    <property type="match status" value="1"/>
</dbReference>
<dbReference type="GeneID" id="108835172"/>
<name>A0A6J0LUS4_RAPSA</name>
<keyword evidence="3" id="KW-1185">Reference proteome</keyword>
<sequence length="573" mass="64608">MSGDSRDDEEKLQVGMIFKTRNVFKQQMALHAITKKFRFRNAKSDPTMMILKCCGTGCPWRVYAVKLKDSDVFQIRTYEGKHTCTIDVRGGYQQQATASVIGELMRTKLAGVGAGPRPGKIRQMMRGDHGVNISYWKAWRSRDMAIDNVQGSCNTSYVDLPSYLNKLVTVNPGTIANLCTESTDDGGQRFKYMFVALGASIKGYQYMRRVVVIDGTHLKGKYAGCLLTASAQDANYQIFPLAIAVVDSENDASWEWFFQQLTAFVPDEDDLVFVSDRNSSIYKGLGKVYGGAAHCICIVHLKRNIRTNFKGSHLTYLVAKAARSYRIEDFYKTFNEIKDMDASCAKYLLDIGFEQWARSHFPGNRYDIMTSNLAESWNAVLNEAREFPVIRLVDYIRGKLTEWFATRRASANSNTNVLSPRVLKIVTRNFEKTGGYSVNIIGDGEFEVQDKNGDSYHVFQMLCIPCPHAISAALHSGVLVDTLVLEAYNVSMLRGAYKEMIIPVGDYKGYPANDAIFNGHRLSPPATRRPPGRPKKQRFFSRGEKLMKSIRRRIVCSRCKGLNHNKATCKRPI</sequence>
<feature type="domain" description="MULE transposase" evidence="2">
    <location>
        <begin position="210"/>
        <end position="304"/>
    </location>
</feature>
<evidence type="ECO:0000313" key="3">
    <source>
        <dbReference type="Proteomes" id="UP000504610"/>
    </source>
</evidence>
<gene>
    <name evidence="4" type="primary">LOC108835172</name>
</gene>
<evidence type="ECO:0000313" key="4">
    <source>
        <dbReference type="RefSeq" id="XP_018463960.1"/>
    </source>
</evidence>
<dbReference type="Pfam" id="PF10551">
    <property type="entry name" value="MULE"/>
    <property type="match status" value="1"/>
</dbReference>
<dbReference type="PANTHER" id="PTHR31973">
    <property type="entry name" value="POLYPROTEIN, PUTATIVE-RELATED"/>
    <property type="match status" value="1"/>
</dbReference>
<proteinExistence type="predicted"/>
<evidence type="ECO:0000259" key="2">
    <source>
        <dbReference type="Pfam" id="PF10551"/>
    </source>
</evidence>
<evidence type="ECO:0000259" key="1">
    <source>
        <dbReference type="Pfam" id="PF03108"/>
    </source>
</evidence>
<organism evidence="3 4">
    <name type="scientific">Raphanus sativus</name>
    <name type="common">Radish</name>
    <name type="synonym">Raphanus raphanistrum var. sativus</name>
    <dbReference type="NCBI Taxonomy" id="3726"/>
    <lineage>
        <taxon>Eukaryota</taxon>
        <taxon>Viridiplantae</taxon>
        <taxon>Streptophyta</taxon>
        <taxon>Embryophyta</taxon>
        <taxon>Tracheophyta</taxon>
        <taxon>Spermatophyta</taxon>
        <taxon>Magnoliopsida</taxon>
        <taxon>eudicotyledons</taxon>
        <taxon>Gunneridae</taxon>
        <taxon>Pentapetalae</taxon>
        <taxon>rosids</taxon>
        <taxon>malvids</taxon>
        <taxon>Brassicales</taxon>
        <taxon>Brassicaceae</taxon>
        <taxon>Brassiceae</taxon>
        <taxon>Raphanus</taxon>
    </lineage>
</organism>
<dbReference type="RefSeq" id="XP_018463960.1">
    <property type="nucleotide sequence ID" value="XM_018608458.1"/>
</dbReference>
<dbReference type="Proteomes" id="UP000504610">
    <property type="component" value="Chromosome 6"/>
</dbReference>
<dbReference type="Pfam" id="PF03108">
    <property type="entry name" value="DBD_Tnp_Mut"/>
    <property type="match status" value="1"/>
</dbReference>
<dbReference type="InterPro" id="IPR018289">
    <property type="entry name" value="MULE_transposase_dom"/>
</dbReference>
<reference evidence="4" key="2">
    <citation type="submission" date="2025-08" db="UniProtKB">
        <authorList>
            <consortium name="RefSeq"/>
        </authorList>
    </citation>
    <scope>IDENTIFICATION</scope>
    <source>
        <tissue evidence="4">Leaf</tissue>
    </source>
</reference>
<dbReference type="InterPro" id="IPR004332">
    <property type="entry name" value="Transposase_MuDR"/>
</dbReference>